<dbReference type="AlphaFoldDB" id="A0A0F9A2S0"/>
<name>A0A0F9A2S0_9ZZZZ</name>
<protein>
    <submittedName>
        <fullName evidence="1">Uncharacterized protein</fullName>
    </submittedName>
</protein>
<proteinExistence type="predicted"/>
<organism evidence="1">
    <name type="scientific">marine sediment metagenome</name>
    <dbReference type="NCBI Taxonomy" id="412755"/>
    <lineage>
        <taxon>unclassified sequences</taxon>
        <taxon>metagenomes</taxon>
        <taxon>ecological metagenomes</taxon>
    </lineage>
</organism>
<sequence length="73" mass="8031">MTKAKAVAYIGGILLLVLAAGCRESESAKCKAQAERLGVEYVSMEKTNHKDFAGGQQYACWVHMQGELVNLWK</sequence>
<dbReference type="EMBL" id="LAZR01044760">
    <property type="protein sequence ID" value="KKL03864.1"/>
    <property type="molecule type" value="Genomic_DNA"/>
</dbReference>
<reference evidence="1" key="1">
    <citation type="journal article" date="2015" name="Nature">
        <title>Complex archaea that bridge the gap between prokaryotes and eukaryotes.</title>
        <authorList>
            <person name="Spang A."/>
            <person name="Saw J.H."/>
            <person name="Jorgensen S.L."/>
            <person name="Zaremba-Niedzwiedzka K."/>
            <person name="Martijn J."/>
            <person name="Lind A.E."/>
            <person name="van Eijk R."/>
            <person name="Schleper C."/>
            <person name="Guy L."/>
            <person name="Ettema T.J."/>
        </authorList>
    </citation>
    <scope>NUCLEOTIDE SEQUENCE</scope>
</reference>
<comment type="caution">
    <text evidence="1">The sequence shown here is derived from an EMBL/GenBank/DDBJ whole genome shotgun (WGS) entry which is preliminary data.</text>
</comment>
<accession>A0A0F9A2S0</accession>
<dbReference type="PROSITE" id="PS51257">
    <property type="entry name" value="PROKAR_LIPOPROTEIN"/>
    <property type="match status" value="1"/>
</dbReference>
<gene>
    <name evidence="1" type="ORF">LCGC14_2621890</name>
</gene>
<evidence type="ECO:0000313" key="1">
    <source>
        <dbReference type="EMBL" id="KKL03864.1"/>
    </source>
</evidence>